<keyword evidence="2" id="KW-1185">Reference proteome</keyword>
<name>A0A7W9FQZ2_9HYPH</name>
<dbReference type="AlphaFoldDB" id="A0A7W9FQZ2"/>
<sequence>MLKAILAKRFKAETIPNKKLVNDLYSHDLKSLQKLAGLDARRTEVEDRDPVFAAFWQTVFAWNEGSRYLDRGAEAHDLLRAIEDPDHGVMQWLMSQL</sequence>
<proteinExistence type="predicted"/>
<dbReference type="RefSeq" id="WP_183858679.1">
    <property type="nucleotide sequence ID" value="NZ_JACHOO010000016.1"/>
</dbReference>
<protein>
    <submittedName>
        <fullName evidence="1">Uncharacterized protein</fullName>
    </submittedName>
</protein>
<reference evidence="1 2" key="1">
    <citation type="submission" date="2020-08" db="EMBL/GenBank/DDBJ databases">
        <title>Genomic Encyclopedia of Type Strains, Phase IV (KMG-IV): sequencing the most valuable type-strain genomes for metagenomic binning, comparative biology and taxonomic classification.</title>
        <authorList>
            <person name="Goeker M."/>
        </authorList>
    </citation>
    <scope>NUCLEOTIDE SEQUENCE [LARGE SCALE GENOMIC DNA]</scope>
    <source>
        <strain evidence="1 2">DSM 16268</strain>
    </source>
</reference>
<gene>
    <name evidence="1" type="ORF">GGQ63_004349</name>
</gene>
<evidence type="ECO:0000313" key="2">
    <source>
        <dbReference type="Proteomes" id="UP000523821"/>
    </source>
</evidence>
<comment type="caution">
    <text evidence="1">The sequence shown here is derived from an EMBL/GenBank/DDBJ whole genome shotgun (WGS) entry which is preliminary data.</text>
</comment>
<organism evidence="1 2">
    <name type="scientific">Prosthecomicrobium pneumaticum</name>
    <dbReference type="NCBI Taxonomy" id="81895"/>
    <lineage>
        <taxon>Bacteria</taxon>
        <taxon>Pseudomonadati</taxon>
        <taxon>Pseudomonadota</taxon>
        <taxon>Alphaproteobacteria</taxon>
        <taxon>Hyphomicrobiales</taxon>
        <taxon>Kaistiaceae</taxon>
        <taxon>Prosthecomicrobium</taxon>
    </lineage>
</organism>
<accession>A0A7W9FQZ2</accession>
<dbReference type="EMBL" id="JACHOO010000016">
    <property type="protein sequence ID" value="MBB5755247.1"/>
    <property type="molecule type" value="Genomic_DNA"/>
</dbReference>
<evidence type="ECO:0000313" key="1">
    <source>
        <dbReference type="EMBL" id="MBB5755247.1"/>
    </source>
</evidence>
<dbReference type="Proteomes" id="UP000523821">
    <property type="component" value="Unassembled WGS sequence"/>
</dbReference>